<sequence>MHSETSSGIIDRPEATSERMTLEVLASRFVEEHRRWLNPSIEAYANACPEYADEIRESFPVLIAMEEWKTNQEFTRLRKQIPADFMISQLGNCRILKEISRNRTSILYAAVQGPHKRKVAVRLLPWKSECSLRLHERFLREACLVFRLRHPNIISVESTEAAQGYAYAVMQLVPGISLDQVLRGLTQKQTGTVYQDQFEPQVGYLFEEQLPQVLEVFRQNYWRSIATLGLQAANALRFAHSRGTLHCDLRPGNFILNQDGHCWLTGFCLPQHLEGTFRQQRVQSLLNQPPERIQGDVDERSDLYSLGCVLYELATLSPIFKDKSSNALVEQILSGSYTRPREINREIPAALENIIIGCLDRSKQNRYQSADELSVSLVRFLNSRAVKSRMNSESNGCGK</sequence>
<dbReference type="OrthoDB" id="6111975at2"/>
<dbReference type="PANTHER" id="PTHR43289:SF6">
    <property type="entry name" value="SERINE_THREONINE-PROTEIN KINASE NEKL-3"/>
    <property type="match status" value="1"/>
</dbReference>
<gene>
    <name evidence="6" type="primary">pknH</name>
    <name evidence="6" type="ORF">Pan161_18920</name>
</gene>
<dbReference type="Pfam" id="PF00069">
    <property type="entry name" value="Pkinase"/>
    <property type="match status" value="1"/>
</dbReference>
<dbReference type="InterPro" id="IPR011009">
    <property type="entry name" value="Kinase-like_dom_sf"/>
</dbReference>
<keyword evidence="4" id="KW-0067">ATP-binding</keyword>
<dbReference type="RefSeq" id="WP_145226045.1">
    <property type="nucleotide sequence ID" value="NZ_CP036343.1"/>
</dbReference>
<dbReference type="PROSITE" id="PS50011">
    <property type="entry name" value="PROTEIN_KINASE_DOM"/>
    <property type="match status" value="1"/>
</dbReference>
<evidence type="ECO:0000313" key="6">
    <source>
        <dbReference type="EMBL" id="QDT90242.1"/>
    </source>
</evidence>
<evidence type="ECO:0000256" key="1">
    <source>
        <dbReference type="ARBA" id="ARBA00022679"/>
    </source>
</evidence>
<feature type="domain" description="Protein kinase" evidence="5">
    <location>
        <begin position="93"/>
        <end position="381"/>
    </location>
</feature>
<protein>
    <submittedName>
        <fullName evidence="6">Serine/threonine-protein kinase PknH</fullName>
        <ecNumber evidence="6">2.7.11.1</ecNumber>
    </submittedName>
</protein>
<reference evidence="6 7" key="1">
    <citation type="submission" date="2019-02" db="EMBL/GenBank/DDBJ databases">
        <title>Deep-cultivation of Planctomycetes and their phenomic and genomic characterization uncovers novel biology.</title>
        <authorList>
            <person name="Wiegand S."/>
            <person name="Jogler M."/>
            <person name="Boedeker C."/>
            <person name="Pinto D."/>
            <person name="Vollmers J."/>
            <person name="Rivas-Marin E."/>
            <person name="Kohn T."/>
            <person name="Peeters S.H."/>
            <person name="Heuer A."/>
            <person name="Rast P."/>
            <person name="Oberbeckmann S."/>
            <person name="Bunk B."/>
            <person name="Jeske O."/>
            <person name="Meyerdierks A."/>
            <person name="Storesund J.E."/>
            <person name="Kallscheuer N."/>
            <person name="Luecker S."/>
            <person name="Lage O.M."/>
            <person name="Pohl T."/>
            <person name="Merkel B.J."/>
            <person name="Hornburger P."/>
            <person name="Mueller R.-W."/>
            <person name="Bruemmer F."/>
            <person name="Labrenz M."/>
            <person name="Spormann A.M."/>
            <person name="Op den Camp H."/>
            <person name="Overmann J."/>
            <person name="Amann R."/>
            <person name="Jetten M.S.M."/>
            <person name="Mascher T."/>
            <person name="Medema M.H."/>
            <person name="Devos D.P."/>
            <person name="Kaster A.-K."/>
            <person name="Ovreas L."/>
            <person name="Rohde M."/>
            <person name="Galperin M.Y."/>
            <person name="Jogler C."/>
        </authorList>
    </citation>
    <scope>NUCLEOTIDE SEQUENCE [LARGE SCALE GENOMIC DNA]</scope>
    <source>
        <strain evidence="6 7">Pan161</strain>
    </source>
</reference>
<dbReference type="Proteomes" id="UP000316855">
    <property type="component" value="Chromosome"/>
</dbReference>
<evidence type="ECO:0000256" key="4">
    <source>
        <dbReference type="ARBA" id="ARBA00022840"/>
    </source>
</evidence>
<keyword evidence="2" id="KW-0547">Nucleotide-binding</keyword>
<evidence type="ECO:0000313" key="7">
    <source>
        <dbReference type="Proteomes" id="UP000316855"/>
    </source>
</evidence>
<dbReference type="GO" id="GO:0004674">
    <property type="term" value="F:protein serine/threonine kinase activity"/>
    <property type="evidence" value="ECO:0007669"/>
    <property type="project" value="UniProtKB-EC"/>
</dbReference>
<dbReference type="GO" id="GO:0005524">
    <property type="term" value="F:ATP binding"/>
    <property type="evidence" value="ECO:0007669"/>
    <property type="project" value="UniProtKB-KW"/>
</dbReference>
<evidence type="ECO:0000256" key="3">
    <source>
        <dbReference type="ARBA" id="ARBA00022777"/>
    </source>
</evidence>
<dbReference type="SUPFAM" id="SSF56112">
    <property type="entry name" value="Protein kinase-like (PK-like)"/>
    <property type="match status" value="1"/>
</dbReference>
<proteinExistence type="predicted"/>
<dbReference type="PANTHER" id="PTHR43289">
    <property type="entry name" value="MITOGEN-ACTIVATED PROTEIN KINASE KINASE KINASE 20-RELATED"/>
    <property type="match status" value="1"/>
</dbReference>
<dbReference type="CDD" id="cd14014">
    <property type="entry name" value="STKc_PknB_like"/>
    <property type="match status" value="1"/>
</dbReference>
<dbReference type="KEGG" id="gax:Pan161_18920"/>
<keyword evidence="3 6" id="KW-0418">Kinase</keyword>
<accession>A0A517VB59</accession>
<keyword evidence="1 6" id="KW-0808">Transferase</keyword>
<dbReference type="EMBL" id="CP036343">
    <property type="protein sequence ID" value="QDT90242.1"/>
    <property type="molecule type" value="Genomic_DNA"/>
</dbReference>
<dbReference type="AlphaFoldDB" id="A0A517VB59"/>
<dbReference type="Gene3D" id="3.30.200.20">
    <property type="entry name" value="Phosphorylase Kinase, domain 1"/>
    <property type="match status" value="1"/>
</dbReference>
<dbReference type="Gene3D" id="1.10.510.10">
    <property type="entry name" value="Transferase(Phosphotransferase) domain 1"/>
    <property type="match status" value="1"/>
</dbReference>
<keyword evidence="7" id="KW-1185">Reference proteome</keyword>
<organism evidence="6 7">
    <name type="scientific">Gimesia algae</name>
    <dbReference type="NCBI Taxonomy" id="2527971"/>
    <lineage>
        <taxon>Bacteria</taxon>
        <taxon>Pseudomonadati</taxon>
        <taxon>Planctomycetota</taxon>
        <taxon>Planctomycetia</taxon>
        <taxon>Planctomycetales</taxon>
        <taxon>Planctomycetaceae</taxon>
        <taxon>Gimesia</taxon>
    </lineage>
</organism>
<evidence type="ECO:0000256" key="2">
    <source>
        <dbReference type="ARBA" id="ARBA00022741"/>
    </source>
</evidence>
<dbReference type="EC" id="2.7.11.1" evidence="6"/>
<dbReference type="InterPro" id="IPR000719">
    <property type="entry name" value="Prot_kinase_dom"/>
</dbReference>
<evidence type="ECO:0000259" key="5">
    <source>
        <dbReference type="PROSITE" id="PS50011"/>
    </source>
</evidence>
<name>A0A517VB59_9PLAN</name>